<accession>A0A642UMP7</accession>
<sequence>MEESYVVVHSPGLEESDTIKSESSTRETLKPEEPVGSAESEQLVKVNAELPTPLSNGQTITTVDKDVTKPQSTVSVPSPALSPSVTTALRSIDAALMLVATAIAVYSVKLGLENLGNLVWL</sequence>
<dbReference type="VEuPathDB" id="FungiDB:DIURU_002931"/>
<gene>
    <name evidence="2" type="ORF">DIURU_002931</name>
</gene>
<feature type="region of interest" description="Disordered" evidence="1">
    <location>
        <begin position="1"/>
        <end position="40"/>
    </location>
</feature>
<comment type="caution">
    <text evidence="2">The sequence shown here is derived from an EMBL/GenBank/DDBJ whole genome shotgun (WGS) entry which is preliminary data.</text>
</comment>
<protein>
    <submittedName>
        <fullName evidence="2">Uncharacterized protein</fullName>
    </submittedName>
</protein>
<reference evidence="2 3" key="1">
    <citation type="submission" date="2019-07" db="EMBL/GenBank/DDBJ databases">
        <title>Genome assembly of two rare yeast pathogens: Diutina rugosa and Trichomonascus ciferrii.</title>
        <authorList>
            <person name="Mixao V."/>
            <person name="Saus E."/>
            <person name="Hansen A."/>
            <person name="Lass-Flor C."/>
            <person name="Gabaldon T."/>
        </authorList>
    </citation>
    <scope>NUCLEOTIDE SEQUENCE [LARGE SCALE GENOMIC DNA]</scope>
    <source>
        <strain evidence="2 3">CBS 613</strain>
    </source>
</reference>
<name>A0A642UMP7_DIURU</name>
<proteinExistence type="predicted"/>
<dbReference type="GeneID" id="54781582"/>
<dbReference type="AlphaFoldDB" id="A0A642UMP7"/>
<dbReference type="RefSeq" id="XP_034012219.1">
    <property type="nucleotide sequence ID" value="XM_034155637.1"/>
</dbReference>
<evidence type="ECO:0000313" key="3">
    <source>
        <dbReference type="Proteomes" id="UP000449547"/>
    </source>
</evidence>
<evidence type="ECO:0000256" key="1">
    <source>
        <dbReference type="SAM" id="MobiDB-lite"/>
    </source>
</evidence>
<organism evidence="2 3">
    <name type="scientific">Diutina rugosa</name>
    <name type="common">Yeast</name>
    <name type="synonym">Candida rugosa</name>
    <dbReference type="NCBI Taxonomy" id="5481"/>
    <lineage>
        <taxon>Eukaryota</taxon>
        <taxon>Fungi</taxon>
        <taxon>Dikarya</taxon>
        <taxon>Ascomycota</taxon>
        <taxon>Saccharomycotina</taxon>
        <taxon>Pichiomycetes</taxon>
        <taxon>Debaryomycetaceae</taxon>
        <taxon>Diutina</taxon>
    </lineage>
</organism>
<keyword evidence="3" id="KW-1185">Reference proteome</keyword>
<feature type="compositionally biased region" description="Basic and acidic residues" evidence="1">
    <location>
        <begin position="17"/>
        <end position="33"/>
    </location>
</feature>
<evidence type="ECO:0000313" key="2">
    <source>
        <dbReference type="EMBL" id="KAA8902137.1"/>
    </source>
</evidence>
<dbReference type="EMBL" id="SWFT01000092">
    <property type="protein sequence ID" value="KAA8902137.1"/>
    <property type="molecule type" value="Genomic_DNA"/>
</dbReference>
<dbReference type="Proteomes" id="UP000449547">
    <property type="component" value="Unassembled WGS sequence"/>
</dbReference>